<dbReference type="Pfam" id="PF00990">
    <property type="entry name" value="GGDEF"/>
    <property type="match status" value="1"/>
</dbReference>
<feature type="domain" description="PAS" evidence="1">
    <location>
        <begin position="130"/>
        <end position="174"/>
    </location>
</feature>
<sequence>MAHRFDLPLDLMGRVVAAADATTTAMVLVDGGGVRWHNAAATRLVEPYGGRWDGPDGPVELLAGVRDEPVCLRWPTPDGSVRWWRATRQDLADGRLIQLVDETEHDGGPITAVPGTATWDWDVVADRARWSPELPAMLGLPADVVIDRQLLAALVHPDDMEGLERTLTDALRSGESWGRTVRFFRSDRADLRTVELRGSVVLDAATARPLRLLGTARDVTEMQATRTALAFLAANDPHTGVASRHRVLTELAECAAGAGGTVVVIDVDKLTEINEVHGVTTGDEVLRELAGLLLREAGGEVLLGRIGGDRFTVVLPEHSVAEALAASARLCAMVARTPIPAGGGLIKVAVSAGVAEIVRDVDTTLFHAGLALDEAKRTGGGRAVSYTEDLQRTAGRRVNLLRRVAAALDDGAMALHAQPIIDLRTRRVSRYELLLRLCDGKEPPLGPAEFLPPVERTDLVHRLDRWVVGEAVRALATPRARATGLRLQANLSGRSLEDRDLGAWILEQLRRHDVLPDRLGVEVTETVAITELTAARDLASTLIDAGVGFALDDFGAGFGSFAYLKHLRFTSVKIAGDFVAQVDQSATDRALVGAVVALARPLGLVTVAEQVDRPQLVVELRRIGVDQGQGYHLGRPAPLTALIQGSEAELPA</sequence>
<dbReference type="STRING" id="1848.SAMN05443637_1263"/>
<dbReference type="PROSITE" id="PS50112">
    <property type="entry name" value="PAS"/>
    <property type="match status" value="1"/>
</dbReference>
<dbReference type="InterPro" id="IPR052155">
    <property type="entry name" value="Biofilm_reg_signaling"/>
</dbReference>
<reference evidence="4 5" key="1">
    <citation type="submission" date="2016-11" db="EMBL/GenBank/DDBJ databases">
        <authorList>
            <person name="Jaros S."/>
            <person name="Januszkiewicz K."/>
            <person name="Wedrychowicz H."/>
        </authorList>
    </citation>
    <scope>NUCLEOTIDE SEQUENCE [LARGE SCALE GENOMIC DNA]</scope>
    <source>
        <strain evidence="4 5">DSM 43832</strain>
    </source>
</reference>
<dbReference type="NCBIfam" id="TIGR00254">
    <property type="entry name" value="GGDEF"/>
    <property type="match status" value="1"/>
</dbReference>
<evidence type="ECO:0000259" key="3">
    <source>
        <dbReference type="PROSITE" id="PS50887"/>
    </source>
</evidence>
<evidence type="ECO:0000313" key="4">
    <source>
        <dbReference type="EMBL" id="SHL37520.1"/>
    </source>
</evidence>
<dbReference type="PROSITE" id="PS50883">
    <property type="entry name" value="EAL"/>
    <property type="match status" value="1"/>
</dbReference>
<dbReference type="Gene3D" id="3.30.450.20">
    <property type="entry name" value="PAS domain"/>
    <property type="match status" value="1"/>
</dbReference>
<dbReference type="CDD" id="cd00130">
    <property type="entry name" value="PAS"/>
    <property type="match status" value="1"/>
</dbReference>
<dbReference type="InterPro" id="IPR000160">
    <property type="entry name" value="GGDEF_dom"/>
</dbReference>
<dbReference type="SMART" id="SM00267">
    <property type="entry name" value="GGDEF"/>
    <property type="match status" value="1"/>
</dbReference>
<evidence type="ECO:0000259" key="1">
    <source>
        <dbReference type="PROSITE" id="PS50112"/>
    </source>
</evidence>
<dbReference type="OrthoDB" id="23692at2"/>
<dbReference type="PANTHER" id="PTHR44757:SF2">
    <property type="entry name" value="BIOFILM ARCHITECTURE MAINTENANCE PROTEIN MBAA"/>
    <property type="match status" value="1"/>
</dbReference>
<accession>A0A1M7A4D4</accession>
<gene>
    <name evidence="4" type="ORF">SAMN05443637_1263</name>
</gene>
<dbReference type="SUPFAM" id="SSF55073">
    <property type="entry name" value="Nucleotide cyclase"/>
    <property type="match status" value="1"/>
</dbReference>
<dbReference type="NCBIfam" id="TIGR00229">
    <property type="entry name" value="sensory_box"/>
    <property type="match status" value="1"/>
</dbReference>
<proteinExistence type="predicted"/>
<dbReference type="InterPro" id="IPR035965">
    <property type="entry name" value="PAS-like_dom_sf"/>
</dbReference>
<feature type="domain" description="GGDEF" evidence="3">
    <location>
        <begin position="258"/>
        <end position="389"/>
    </location>
</feature>
<dbReference type="CDD" id="cd01949">
    <property type="entry name" value="GGDEF"/>
    <property type="match status" value="1"/>
</dbReference>
<dbReference type="PANTHER" id="PTHR44757">
    <property type="entry name" value="DIGUANYLATE CYCLASE DGCP"/>
    <property type="match status" value="1"/>
</dbReference>
<dbReference type="Gene3D" id="3.30.70.270">
    <property type="match status" value="1"/>
</dbReference>
<dbReference type="InterPro" id="IPR001633">
    <property type="entry name" value="EAL_dom"/>
</dbReference>
<evidence type="ECO:0000313" key="5">
    <source>
        <dbReference type="Proteomes" id="UP000184363"/>
    </source>
</evidence>
<dbReference type="Proteomes" id="UP000184363">
    <property type="component" value="Unassembled WGS sequence"/>
</dbReference>
<dbReference type="Pfam" id="PF00563">
    <property type="entry name" value="EAL"/>
    <property type="match status" value="1"/>
</dbReference>
<protein>
    <submittedName>
        <fullName evidence="4">PAS domain S-box-containing protein/diguanylate cyclase (GGDEF) domain-containing protein</fullName>
    </submittedName>
</protein>
<dbReference type="Pfam" id="PF08447">
    <property type="entry name" value="PAS_3"/>
    <property type="match status" value="1"/>
</dbReference>
<dbReference type="InterPro" id="IPR035919">
    <property type="entry name" value="EAL_sf"/>
</dbReference>
<dbReference type="SUPFAM" id="SSF141868">
    <property type="entry name" value="EAL domain-like"/>
    <property type="match status" value="1"/>
</dbReference>
<dbReference type="EMBL" id="FRAP01000026">
    <property type="protein sequence ID" value="SHL37520.1"/>
    <property type="molecule type" value="Genomic_DNA"/>
</dbReference>
<dbReference type="AlphaFoldDB" id="A0A1M7A4D4"/>
<dbReference type="PROSITE" id="PS50887">
    <property type="entry name" value="GGDEF"/>
    <property type="match status" value="1"/>
</dbReference>
<feature type="domain" description="EAL" evidence="2">
    <location>
        <begin position="397"/>
        <end position="650"/>
    </location>
</feature>
<dbReference type="SUPFAM" id="SSF55785">
    <property type="entry name" value="PYP-like sensor domain (PAS domain)"/>
    <property type="match status" value="1"/>
</dbReference>
<organism evidence="4 5">
    <name type="scientific">Pseudonocardia thermophila</name>
    <dbReference type="NCBI Taxonomy" id="1848"/>
    <lineage>
        <taxon>Bacteria</taxon>
        <taxon>Bacillati</taxon>
        <taxon>Actinomycetota</taxon>
        <taxon>Actinomycetes</taxon>
        <taxon>Pseudonocardiales</taxon>
        <taxon>Pseudonocardiaceae</taxon>
        <taxon>Pseudonocardia</taxon>
    </lineage>
</organism>
<name>A0A1M7A4D4_PSETH</name>
<dbReference type="InterPro" id="IPR000014">
    <property type="entry name" value="PAS"/>
</dbReference>
<dbReference type="Gene3D" id="3.20.20.450">
    <property type="entry name" value="EAL domain"/>
    <property type="match status" value="1"/>
</dbReference>
<dbReference type="InterPro" id="IPR013655">
    <property type="entry name" value="PAS_fold_3"/>
</dbReference>
<dbReference type="RefSeq" id="WP_143172374.1">
    <property type="nucleotide sequence ID" value="NZ_CALGVN010000049.1"/>
</dbReference>
<evidence type="ECO:0000259" key="2">
    <source>
        <dbReference type="PROSITE" id="PS50883"/>
    </source>
</evidence>
<dbReference type="InterPro" id="IPR043128">
    <property type="entry name" value="Rev_trsase/Diguanyl_cyclase"/>
</dbReference>
<keyword evidence="5" id="KW-1185">Reference proteome</keyword>
<dbReference type="SMART" id="SM00052">
    <property type="entry name" value="EAL"/>
    <property type="match status" value="1"/>
</dbReference>
<dbReference type="InterPro" id="IPR029787">
    <property type="entry name" value="Nucleotide_cyclase"/>
</dbReference>
<dbReference type="CDD" id="cd01948">
    <property type="entry name" value="EAL"/>
    <property type="match status" value="1"/>
</dbReference>